<evidence type="ECO:0000313" key="2">
    <source>
        <dbReference type="RefSeq" id="XP_010266118.1"/>
    </source>
</evidence>
<dbReference type="RefSeq" id="XP_010266118.1">
    <property type="nucleotide sequence ID" value="XM_010267816.2"/>
</dbReference>
<proteinExistence type="predicted"/>
<dbReference type="PANTHER" id="PTHR33070:SF129">
    <property type="entry name" value="DUF241 DOMAIN PROTEIN"/>
    <property type="match status" value="1"/>
</dbReference>
<dbReference type="OMA" id="HELCECV"/>
<organism evidence="1 2">
    <name type="scientific">Nelumbo nucifera</name>
    <name type="common">Sacred lotus</name>
    <dbReference type="NCBI Taxonomy" id="4432"/>
    <lineage>
        <taxon>Eukaryota</taxon>
        <taxon>Viridiplantae</taxon>
        <taxon>Streptophyta</taxon>
        <taxon>Embryophyta</taxon>
        <taxon>Tracheophyta</taxon>
        <taxon>Spermatophyta</taxon>
        <taxon>Magnoliopsida</taxon>
        <taxon>Proteales</taxon>
        <taxon>Nelumbonaceae</taxon>
        <taxon>Nelumbo</taxon>
    </lineage>
</organism>
<dbReference type="GO" id="GO:0048364">
    <property type="term" value="P:root development"/>
    <property type="evidence" value="ECO:0007669"/>
    <property type="project" value="InterPro"/>
</dbReference>
<dbReference type="GeneID" id="104603719"/>
<dbReference type="AlphaFoldDB" id="A0A1U8AJJ7"/>
<dbReference type="InterPro" id="IPR004320">
    <property type="entry name" value="BPS1_pln"/>
</dbReference>
<dbReference type="GO" id="GO:0048367">
    <property type="term" value="P:shoot system development"/>
    <property type="evidence" value="ECO:0007669"/>
    <property type="project" value="InterPro"/>
</dbReference>
<name>A0A1U8AJJ7_NELNU</name>
<gene>
    <name evidence="2" type="primary">LOC104603719</name>
</gene>
<accession>A0A1U8AJJ7</accession>
<reference evidence="2" key="1">
    <citation type="submission" date="2025-08" db="UniProtKB">
        <authorList>
            <consortium name="RefSeq"/>
        </authorList>
    </citation>
    <scope>IDENTIFICATION</scope>
</reference>
<dbReference type="PANTHER" id="PTHR33070">
    <property type="entry name" value="OS06G0725500 PROTEIN"/>
    <property type="match status" value="1"/>
</dbReference>
<dbReference type="KEGG" id="nnu:104603719"/>
<dbReference type="Pfam" id="PF03087">
    <property type="entry name" value="BPS1"/>
    <property type="match status" value="1"/>
</dbReference>
<evidence type="ECO:0000313" key="1">
    <source>
        <dbReference type="Proteomes" id="UP000189703"/>
    </source>
</evidence>
<sequence>MVATASPKFKAPSHHVRSTSFPSTSHPLTLAVEERVCRLRASEALSSTCSSCSPSSSLHHNLTALHELCECVDNLLQLPITQQALSHEQHEKWVDEVLDGSLKLLDVCGTTRDVLSLTKESILDLESSLRRRRGGEAGLSTEFVAYAISRKKVNKLIQKCLGGLKKMEKRGFSALFEKDDHDLVAIVSILKEVEAITVTVFQSISSFISGPKAQAKPIGWSLVSKLVQTNKRITSSAASQGDKDEYCNEMGRLDGALGALNCQTQKSSSSSFKGIDAAELQNAQNQLEAVEMSIHGLEDGLECLFRRLIKIRVSPPQHP</sequence>
<dbReference type="Proteomes" id="UP000189703">
    <property type="component" value="Unplaced"/>
</dbReference>
<dbReference type="eggNOG" id="ENOG502QUY1">
    <property type="taxonomic scope" value="Eukaryota"/>
</dbReference>
<protein>
    <submittedName>
        <fullName evidence="2">Uncharacterized protein LOC104603719</fullName>
    </submittedName>
</protein>
<dbReference type="OrthoDB" id="1701699at2759"/>
<keyword evidence="1" id="KW-1185">Reference proteome</keyword>